<evidence type="ECO:0000313" key="1">
    <source>
        <dbReference type="EMBL" id="ANV79224.1"/>
    </source>
</evidence>
<reference evidence="1" key="2">
    <citation type="submission" date="2016-12" db="EMBL/GenBank/DDBJ databases">
        <authorList>
            <person name="Song W.-J."/>
            <person name="Kurnit D.M."/>
        </authorList>
    </citation>
    <scope>NUCLEOTIDE SEQUENCE</scope>
</reference>
<protein>
    <submittedName>
        <fullName evidence="1">Uncharacterized protein</fullName>
    </submittedName>
</protein>
<proteinExistence type="predicted"/>
<dbReference type="EMBL" id="KP211816">
    <property type="protein sequence ID" value="ANV79224.1"/>
    <property type="molecule type" value="Genomic_DNA"/>
</dbReference>
<dbReference type="AlphaFoldDB" id="A0A1B1TAA5"/>
<accession>A0A1B1TAA5</accession>
<sequence length="418" mass="47111">MSIISNLCMSNKISINEIFRGRKDMPLNPFASNAVAERERRLAERAKKRRQNAQNIVEANDSVVVLSFTLQSNRDISSTIQINENSSLSSAIEKSGIKPRDGTPIYALDQNDNPINSQTKISNLPRDLLLGPSKKICQVWGEKTTNGFGEANHFNIGKIYIPGLVIGEYSSVFITEHKLDTKINYGYKFADSQQPYRVGDLVYVMAPKQGKSVKLFNPSSGIEDIQFDFIYESLDNIRGLWGCCQVTKIGHLGELKLRQDITPIPRNFMPLKTKSESSSKGKKKTVKITSFTITDDEFMIARGKIRFGKALICGASNVRTGNNKGLLMCSKRKDRPALVNLPGFKYGMSQFIKIPENGAEVELYLESEKRYLTCTILQKQDYVLDEIRGRWVVATLKRHSKYKRALEIIGFPSDFVNN</sequence>
<name>A0A1B1TAA5_9ARCH</name>
<organism evidence="1">
    <name type="scientific">uncultured Poseidoniia archaeon</name>
    <dbReference type="NCBI Taxonomy" id="1697135"/>
    <lineage>
        <taxon>Archaea</taxon>
        <taxon>Methanobacteriati</taxon>
        <taxon>Thermoplasmatota</taxon>
        <taxon>Candidatus Poseidoniia</taxon>
        <taxon>environmental samples</taxon>
    </lineage>
</organism>
<reference evidence="1" key="1">
    <citation type="journal article" date="2015" name="ISME J.">
        <title>A new class of marine Euryarchaeota group II from the Mediterranean deep chlorophyll maximum.</title>
        <authorList>
            <person name="Martin-Cuadrado A.B."/>
            <person name="Garcia-Heredia I."/>
            <person name="Molto A.G."/>
            <person name="Lopez-Ubeda R."/>
            <person name="Kimes N."/>
            <person name="Lopez-Garcia P."/>
            <person name="Moreira D."/>
            <person name="Rodriguez-Valera F."/>
        </authorList>
    </citation>
    <scope>NUCLEOTIDE SEQUENCE</scope>
</reference>